<keyword evidence="2" id="KW-1185">Reference proteome</keyword>
<dbReference type="PANTHER" id="PTHR42085">
    <property type="entry name" value="F-BOX DOMAIN-CONTAINING PROTEIN"/>
    <property type="match status" value="1"/>
</dbReference>
<gene>
    <name evidence="1" type="ORF">SEPMUDRAFT_149334</name>
</gene>
<dbReference type="InterPro" id="IPR038883">
    <property type="entry name" value="AN11006-like"/>
</dbReference>
<dbReference type="HOGENOM" id="CLU_727944_0_0_1"/>
<dbReference type="EMBL" id="KB456264">
    <property type="protein sequence ID" value="EMF12777.1"/>
    <property type="molecule type" value="Genomic_DNA"/>
</dbReference>
<reference evidence="1 2" key="1">
    <citation type="journal article" date="2012" name="PLoS Pathog.">
        <title>Diverse lifestyles and strategies of plant pathogenesis encoded in the genomes of eighteen Dothideomycetes fungi.</title>
        <authorList>
            <person name="Ohm R.A."/>
            <person name="Feau N."/>
            <person name="Henrissat B."/>
            <person name="Schoch C.L."/>
            <person name="Horwitz B.A."/>
            <person name="Barry K.W."/>
            <person name="Condon B.J."/>
            <person name="Copeland A.C."/>
            <person name="Dhillon B."/>
            <person name="Glaser F."/>
            <person name="Hesse C.N."/>
            <person name="Kosti I."/>
            <person name="LaButti K."/>
            <person name="Lindquist E.A."/>
            <person name="Lucas S."/>
            <person name="Salamov A.A."/>
            <person name="Bradshaw R.E."/>
            <person name="Ciuffetti L."/>
            <person name="Hamelin R.C."/>
            <person name="Kema G.H.J."/>
            <person name="Lawrence C."/>
            <person name="Scott J.A."/>
            <person name="Spatafora J.W."/>
            <person name="Turgeon B.G."/>
            <person name="de Wit P.J.G.M."/>
            <person name="Zhong S."/>
            <person name="Goodwin S.B."/>
            <person name="Grigoriev I.V."/>
        </authorList>
    </citation>
    <scope>NUCLEOTIDE SEQUENCE [LARGE SCALE GENOMIC DNA]</scope>
    <source>
        <strain evidence="1 2">SO2202</strain>
    </source>
</reference>
<dbReference type="OrthoDB" id="3650883at2759"/>
<evidence type="ECO:0008006" key="3">
    <source>
        <dbReference type="Google" id="ProtNLM"/>
    </source>
</evidence>
<name>M3AZ06_SPHMS</name>
<evidence type="ECO:0000313" key="1">
    <source>
        <dbReference type="EMBL" id="EMF12777.1"/>
    </source>
</evidence>
<evidence type="ECO:0000313" key="2">
    <source>
        <dbReference type="Proteomes" id="UP000016931"/>
    </source>
</evidence>
<dbReference type="eggNOG" id="ENOG502TIPC">
    <property type="taxonomic scope" value="Eukaryota"/>
</dbReference>
<sequence>MLCSQPIPCQTCSSCAASAARSAPRAIAIAPRNYNNQWFTRSRQQRIKAYQTETRLQVPAMHAMSDEAALATFNELRRLQRTKKVTARPMPTRCQELRKPNSTPFRLLDLPAEMRVRIWEDALQEPFVLRLRSFATPALARTSRQLRQECLPIWFATNTFVAEVKSTLLGISVCASHGPKAEYIAERDTRFHRLGSLDLSPIVNSLLATCPPRAIRLKNIDFCMLGAGSHQVWQTSGRYAVLSVRDGRPVRVTTHVGGGTSPEFTKHVLHVFKQGKAFLEHLVADSEFEGLYMLQIKEVAAAFRTEPLPLPVPAPAPVLPPTLPTLGSLAPVAPSTKSQARNLARGADESRMSGQLSAKARVMDDVHDEFDLPQAETYFS</sequence>
<dbReference type="STRING" id="692275.M3AZ06"/>
<dbReference type="RefSeq" id="XP_016760898.1">
    <property type="nucleotide sequence ID" value="XM_016905496.1"/>
</dbReference>
<accession>M3AZ06</accession>
<dbReference type="AlphaFoldDB" id="M3AZ06"/>
<protein>
    <recommendedName>
        <fullName evidence="3">F-box domain-containing protein</fullName>
    </recommendedName>
</protein>
<organism evidence="1 2">
    <name type="scientific">Sphaerulina musiva (strain SO2202)</name>
    <name type="common">Poplar stem canker fungus</name>
    <name type="synonym">Septoria musiva</name>
    <dbReference type="NCBI Taxonomy" id="692275"/>
    <lineage>
        <taxon>Eukaryota</taxon>
        <taxon>Fungi</taxon>
        <taxon>Dikarya</taxon>
        <taxon>Ascomycota</taxon>
        <taxon>Pezizomycotina</taxon>
        <taxon>Dothideomycetes</taxon>
        <taxon>Dothideomycetidae</taxon>
        <taxon>Mycosphaerellales</taxon>
        <taxon>Mycosphaerellaceae</taxon>
        <taxon>Sphaerulina</taxon>
    </lineage>
</organism>
<dbReference type="PANTHER" id="PTHR42085:SF1">
    <property type="entry name" value="F-BOX DOMAIN-CONTAINING PROTEIN"/>
    <property type="match status" value="1"/>
</dbReference>
<proteinExistence type="predicted"/>
<dbReference type="GeneID" id="27902633"/>
<dbReference type="Proteomes" id="UP000016931">
    <property type="component" value="Unassembled WGS sequence"/>
</dbReference>